<reference evidence="1" key="1">
    <citation type="submission" date="2022-07" db="EMBL/GenBank/DDBJ databases">
        <authorList>
            <person name="Macas J."/>
            <person name="Novak P."/>
            <person name="Neumann P."/>
        </authorList>
    </citation>
    <scope>NUCLEOTIDE SEQUENCE</scope>
</reference>
<name>A0AAV0E4V1_9ASTE</name>
<sequence length="25" mass="2948">MTQKWGVEVDVKPHKKGVDYFQAQE</sequence>
<protein>
    <submittedName>
        <fullName evidence="1">Uncharacterized protein</fullName>
    </submittedName>
</protein>
<dbReference type="AlphaFoldDB" id="A0AAV0E4V1"/>
<keyword evidence="2" id="KW-1185">Reference proteome</keyword>
<organism evidence="1 2">
    <name type="scientific">Cuscuta epithymum</name>
    <dbReference type="NCBI Taxonomy" id="186058"/>
    <lineage>
        <taxon>Eukaryota</taxon>
        <taxon>Viridiplantae</taxon>
        <taxon>Streptophyta</taxon>
        <taxon>Embryophyta</taxon>
        <taxon>Tracheophyta</taxon>
        <taxon>Spermatophyta</taxon>
        <taxon>Magnoliopsida</taxon>
        <taxon>eudicotyledons</taxon>
        <taxon>Gunneridae</taxon>
        <taxon>Pentapetalae</taxon>
        <taxon>asterids</taxon>
        <taxon>lamiids</taxon>
        <taxon>Solanales</taxon>
        <taxon>Convolvulaceae</taxon>
        <taxon>Cuscuteae</taxon>
        <taxon>Cuscuta</taxon>
        <taxon>Cuscuta subgen. Cuscuta</taxon>
    </lineage>
</organism>
<proteinExistence type="predicted"/>
<evidence type="ECO:0000313" key="2">
    <source>
        <dbReference type="Proteomes" id="UP001152523"/>
    </source>
</evidence>
<accession>A0AAV0E4V1</accession>
<dbReference type="EMBL" id="CAMAPF010000263">
    <property type="protein sequence ID" value="CAH9116030.1"/>
    <property type="molecule type" value="Genomic_DNA"/>
</dbReference>
<gene>
    <name evidence="1" type="ORF">CEPIT_LOCUS21361</name>
</gene>
<evidence type="ECO:0000313" key="1">
    <source>
        <dbReference type="EMBL" id="CAH9116030.1"/>
    </source>
</evidence>
<comment type="caution">
    <text evidence="1">The sequence shown here is derived from an EMBL/GenBank/DDBJ whole genome shotgun (WGS) entry which is preliminary data.</text>
</comment>
<dbReference type="Proteomes" id="UP001152523">
    <property type="component" value="Unassembled WGS sequence"/>
</dbReference>